<keyword evidence="1" id="KW-0472">Membrane</keyword>
<reference evidence="2 3" key="1">
    <citation type="submission" date="2017-09" db="EMBL/GenBank/DDBJ databases">
        <title>Depth-based differentiation of microbial function through sediment-hosted aquifers and enrichment of novel symbionts in the deep terrestrial subsurface.</title>
        <authorList>
            <person name="Probst A.J."/>
            <person name="Ladd B."/>
            <person name="Jarett J.K."/>
            <person name="Geller-Mcgrath D.E."/>
            <person name="Sieber C.M."/>
            <person name="Emerson J.B."/>
            <person name="Anantharaman K."/>
            <person name="Thomas B.C."/>
            <person name="Malmstrom R."/>
            <person name="Stieglmeier M."/>
            <person name="Klingl A."/>
            <person name="Woyke T."/>
            <person name="Ryan C.M."/>
            <person name="Banfield J.F."/>
        </authorList>
    </citation>
    <scope>NUCLEOTIDE SEQUENCE [LARGE SCALE GENOMIC DNA]</scope>
    <source>
        <strain evidence="2">CG23_combo_of_CG06-09_8_20_14_all_39_39</strain>
    </source>
</reference>
<dbReference type="Proteomes" id="UP000231235">
    <property type="component" value="Unassembled WGS sequence"/>
</dbReference>
<protein>
    <submittedName>
        <fullName evidence="2">Uncharacterized protein</fullName>
    </submittedName>
</protein>
<evidence type="ECO:0000313" key="3">
    <source>
        <dbReference type="Proteomes" id="UP000231235"/>
    </source>
</evidence>
<keyword evidence="1" id="KW-1133">Transmembrane helix</keyword>
<proteinExistence type="predicted"/>
<feature type="transmembrane region" description="Helical" evidence="1">
    <location>
        <begin position="12"/>
        <end position="32"/>
    </location>
</feature>
<evidence type="ECO:0000256" key="1">
    <source>
        <dbReference type="SAM" id="Phobius"/>
    </source>
</evidence>
<comment type="caution">
    <text evidence="2">The sequence shown here is derived from an EMBL/GenBank/DDBJ whole genome shotgun (WGS) entry which is preliminary data.</text>
</comment>
<accession>A0A2G9Z7W8</accession>
<dbReference type="AlphaFoldDB" id="A0A2G9Z7W8"/>
<keyword evidence="1" id="KW-0812">Transmembrane</keyword>
<organism evidence="2 3">
    <name type="scientific">Candidatus Kuenenbacteria bacterium CG23_combo_of_CG06-09_8_20_14_all_39_39</name>
    <dbReference type="NCBI Taxonomy" id="1974623"/>
    <lineage>
        <taxon>Bacteria</taxon>
        <taxon>Candidatus Kueneniibacteriota</taxon>
    </lineage>
</organism>
<name>A0A2G9Z7W8_9BACT</name>
<sequence length="67" mass="7787">MTRATQEAIKHLIVVFFYSGVSSILPIVIAWIEKDPRWALLIPVTNSIWYAVSRYLKEKRLIENGQL</sequence>
<gene>
    <name evidence="2" type="ORF">COX28_00265</name>
</gene>
<evidence type="ECO:0000313" key="2">
    <source>
        <dbReference type="EMBL" id="PIP29211.1"/>
    </source>
</evidence>
<dbReference type="EMBL" id="PCRX01000004">
    <property type="protein sequence ID" value="PIP29211.1"/>
    <property type="molecule type" value="Genomic_DNA"/>
</dbReference>